<gene>
    <name evidence="2" type="ORF">ACFOHJ_03150</name>
</gene>
<dbReference type="Proteomes" id="UP001595583">
    <property type="component" value="Unassembled WGS sequence"/>
</dbReference>
<dbReference type="Pfam" id="PF04365">
    <property type="entry name" value="BrnT_toxin"/>
    <property type="match status" value="1"/>
</dbReference>
<keyword evidence="3" id="KW-1185">Reference proteome</keyword>
<keyword evidence="1" id="KW-0472">Membrane</keyword>
<feature type="transmembrane region" description="Helical" evidence="1">
    <location>
        <begin position="6"/>
        <end position="24"/>
    </location>
</feature>
<dbReference type="InterPro" id="IPR007460">
    <property type="entry name" value="BrnT_toxin"/>
</dbReference>
<keyword evidence="1" id="KW-0812">Transmembrane</keyword>
<evidence type="ECO:0000313" key="2">
    <source>
        <dbReference type="EMBL" id="MFC3205197.1"/>
    </source>
</evidence>
<comment type="caution">
    <text evidence="2">The sequence shown here is derived from an EMBL/GenBank/DDBJ whole genome shotgun (WGS) entry which is preliminary data.</text>
</comment>
<protein>
    <submittedName>
        <fullName evidence="2">BrnT family toxin</fullName>
    </submittedName>
</protein>
<proteinExistence type="predicted"/>
<name>A0ABV7KCR0_9HYPH</name>
<accession>A0ABV7KCR0</accession>
<dbReference type="RefSeq" id="WP_378218449.1">
    <property type="nucleotide sequence ID" value="NZ_JBHRTK010000003.1"/>
</dbReference>
<evidence type="ECO:0000313" key="3">
    <source>
        <dbReference type="Proteomes" id="UP001595583"/>
    </source>
</evidence>
<dbReference type="EMBL" id="JBHRTK010000003">
    <property type="protein sequence ID" value="MFC3205197.1"/>
    <property type="molecule type" value="Genomic_DNA"/>
</dbReference>
<evidence type="ECO:0000256" key="1">
    <source>
        <dbReference type="SAM" id="Phobius"/>
    </source>
</evidence>
<dbReference type="Gene3D" id="3.10.450.530">
    <property type="entry name" value="Ribonuclease toxin, BrnT, of type II toxin-antitoxin system"/>
    <property type="match status" value="1"/>
</dbReference>
<sequence>MAKLSAPLFFVATKILVISGNIIYRIEMAWGRYAVRVGREQGEVQQGQARDRFRGGAAFDFDTALYTIDDTMNYGEERILAIGVVGARLHALVFTERGDVVRVISLRQATRSENRRFYER</sequence>
<reference evidence="3" key="1">
    <citation type="journal article" date="2019" name="Int. J. Syst. Evol. Microbiol.">
        <title>The Global Catalogue of Microorganisms (GCM) 10K type strain sequencing project: providing services to taxonomists for standard genome sequencing and annotation.</title>
        <authorList>
            <consortium name="The Broad Institute Genomics Platform"/>
            <consortium name="The Broad Institute Genome Sequencing Center for Infectious Disease"/>
            <person name="Wu L."/>
            <person name="Ma J."/>
        </authorList>
    </citation>
    <scope>NUCLEOTIDE SEQUENCE [LARGE SCALE GENOMIC DNA]</scope>
    <source>
        <strain evidence="3">KCTC 52165</strain>
    </source>
</reference>
<keyword evidence="1" id="KW-1133">Transmembrane helix</keyword>
<organism evidence="2 3">
    <name type="scientific">Aquamicrobium soli</name>
    <dbReference type="NCBI Taxonomy" id="1811518"/>
    <lineage>
        <taxon>Bacteria</taxon>
        <taxon>Pseudomonadati</taxon>
        <taxon>Pseudomonadota</taxon>
        <taxon>Alphaproteobacteria</taxon>
        <taxon>Hyphomicrobiales</taxon>
        <taxon>Phyllobacteriaceae</taxon>
        <taxon>Aquamicrobium</taxon>
    </lineage>
</organism>
<dbReference type="InterPro" id="IPR038573">
    <property type="entry name" value="BrnT_sf"/>
</dbReference>